<reference evidence="2" key="1">
    <citation type="journal article" date="2008" name="Nat. Genet.">
        <title>The Pristionchus pacificus genome provides a unique perspective on nematode lifestyle and parasitism.</title>
        <authorList>
            <person name="Dieterich C."/>
            <person name="Clifton S.W."/>
            <person name="Schuster L.N."/>
            <person name="Chinwalla A."/>
            <person name="Delehaunty K."/>
            <person name="Dinkelacker I."/>
            <person name="Fulton L."/>
            <person name="Fulton R."/>
            <person name="Godfrey J."/>
            <person name="Minx P."/>
            <person name="Mitreva M."/>
            <person name="Roeseler W."/>
            <person name="Tian H."/>
            <person name="Witte H."/>
            <person name="Yang S.P."/>
            <person name="Wilson R.K."/>
            <person name="Sommer R.J."/>
        </authorList>
    </citation>
    <scope>NUCLEOTIDE SEQUENCE [LARGE SCALE GENOMIC DNA]</scope>
    <source>
        <strain evidence="2">PS312</strain>
    </source>
</reference>
<accession>A0A2A6B7T4</accession>
<keyword evidence="2" id="KW-1185">Reference proteome</keyword>
<evidence type="ECO:0000313" key="2">
    <source>
        <dbReference type="Proteomes" id="UP000005239"/>
    </source>
</evidence>
<evidence type="ECO:0000313" key="1">
    <source>
        <dbReference type="EnsemblMetazoa" id="PPA28066.1"/>
    </source>
</evidence>
<dbReference type="Proteomes" id="UP000005239">
    <property type="component" value="Unassembled WGS sequence"/>
</dbReference>
<proteinExistence type="predicted"/>
<gene>
    <name evidence="1" type="primary">WBGene00117620</name>
</gene>
<name>A0A2A6B7T4_PRIPA</name>
<dbReference type="AlphaFoldDB" id="A0A2A6B7T4"/>
<protein>
    <submittedName>
        <fullName evidence="1">Uncharacterized protein</fullName>
    </submittedName>
</protein>
<accession>A0A8R1UL67</accession>
<dbReference type="EnsemblMetazoa" id="PPA28066.1">
    <property type="protein sequence ID" value="PPA28066.1"/>
    <property type="gene ID" value="WBGene00117620"/>
</dbReference>
<sequence>MTVLMHMSNALQRRSRLLLAYYLLVSVFSEDVLVEARGGKGGCGRDHSSARGGSSSGVHSSTWYGRTSWSSAHYYGFGGAEKWNGEQIQIFFIACGLVLLILVCTMMFRVDKEEYIENKIIKQEPSDGLDQSVLRLDKGSIV</sequence>
<organism evidence="1 2">
    <name type="scientific">Pristionchus pacificus</name>
    <name type="common">Parasitic nematode worm</name>
    <dbReference type="NCBI Taxonomy" id="54126"/>
    <lineage>
        <taxon>Eukaryota</taxon>
        <taxon>Metazoa</taxon>
        <taxon>Ecdysozoa</taxon>
        <taxon>Nematoda</taxon>
        <taxon>Chromadorea</taxon>
        <taxon>Rhabditida</taxon>
        <taxon>Rhabditina</taxon>
        <taxon>Diplogasteromorpha</taxon>
        <taxon>Diplogasteroidea</taxon>
        <taxon>Neodiplogasteridae</taxon>
        <taxon>Pristionchus</taxon>
    </lineage>
</organism>
<reference evidence="1" key="2">
    <citation type="submission" date="2022-06" db="UniProtKB">
        <authorList>
            <consortium name="EnsemblMetazoa"/>
        </authorList>
    </citation>
    <scope>IDENTIFICATION</scope>
    <source>
        <strain evidence="1">PS312</strain>
    </source>
</reference>